<feature type="chain" id="PRO_5007443192" evidence="2">
    <location>
        <begin position="26"/>
        <end position="166"/>
    </location>
</feature>
<sequence>MIRNLRTLLLVAVLAVPSFSAPAQANEDLKKFLAAIAVMGIIGVVAERERDNKPVAVPVKPIPDQIYKPNRRWTDNNKRLPQNCYRSFQTTDGNRSYYVEDCLNKHFRHAQNLPKQCEIKLKNNGKGKWKGKGHGKGKGKGHDKHVKVYSPNCLQHNGYFTQRREY</sequence>
<dbReference type="RefSeq" id="WP_052274956.1">
    <property type="nucleotide sequence ID" value="NZ_CP014327.1"/>
</dbReference>
<evidence type="ECO:0000313" key="3">
    <source>
        <dbReference type="EMBL" id="AML50821.1"/>
    </source>
</evidence>
<keyword evidence="2" id="KW-0732">Signal</keyword>
<feature type="region of interest" description="Disordered" evidence="1">
    <location>
        <begin position="123"/>
        <end position="146"/>
    </location>
</feature>
<evidence type="ECO:0000256" key="1">
    <source>
        <dbReference type="SAM" id="MobiDB-lite"/>
    </source>
</evidence>
<evidence type="ECO:0000256" key="2">
    <source>
        <dbReference type="SAM" id="SignalP"/>
    </source>
</evidence>
<keyword evidence="4" id="KW-1185">Reference proteome</keyword>
<reference evidence="3 4" key="1">
    <citation type="submission" date="2016-02" db="EMBL/GenBank/DDBJ databases">
        <title>Complete genome sequence of Halocynthiibacter arcticus PAMC 20958t from arctic marine sediment.</title>
        <authorList>
            <person name="Lee Y.M."/>
            <person name="Baek K."/>
            <person name="Lee H.K."/>
            <person name="Shin S.C."/>
        </authorList>
    </citation>
    <scope>NUCLEOTIDE SEQUENCE [LARGE SCALE GENOMIC DNA]</scope>
    <source>
        <strain evidence="3">PAMC 20958</strain>
    </source>
</reference>
<gene>
    <name evidence="3" type="ORF">RC74_05555</name>
</gene>
<dbReference type="STRING" id="1579316.RC74_05555"/>
<organism evidence="3 4">
    <name type="scientific">Falsihalocynthiibacter arcticus</name>
    <dbReference type="NCBI Taxonomy" id="1579316"/>
    <lineage>
        <taxon>Bacteria</taxon>
        <taxon>Pseudomonadati</taxon>
        <taxon>Pseudomonadota</taxon>
        <taxon>Alphaproteobacteria</taxon>
        <taxon>Rhodobacterales</taxon>
        <taxon>Roseobacteraceae</taxon>
        <taxon>Falsihalocynthiibacter</taxon>
    </lineage>
</organism>
<dbReference type="EMBL" id="CP014327">
    <property type="protein sequence ID" value="AML50821.1"/>
    <property type="molecule type" value="Genomic_DNA"/>
</dbReference>
<dbReference type="KEGG" id="hat:RC74_05555"/>
<proteinExistence type="predicted"/>
<evidence type="ECO:0000313" key="4">
    <source>
        <dbReference type="Proteomes" id="UP000070371"/>
    </source>
</evidence>
<dbReference type="AlphaFoldDB" id="A0A126UXN4"/>
<feature type="signal peptide" evidence="2">
    <location>
        <begin position="1"/>
        <end position="25"/>
    </location>
</feature>
<name>A0A126UXN4_9RHOB</name>
<dbReference type="Proteomes" id="UP000070371">
    <property type="component" value="Chromosome"/>
</dbReference>
<accession>A0A126UXN4</accession>
<dbReference type="OrthoDB" id="7876829at2"/>
<protein>
    <submittedName>
        <fullName evidence="3">Uncharacterized protein</fullName>
    </submittedName>
</protein>